<accession>A0ABV8EAS7</accession>
<dbReference type="PANTHER" id="PTHR30386">
    <property type="entry name" value="MEMBRANE FUSION SUBUNIT OF EMRAB-TOLC MULTIDRUG EFFLUX PUMP"/>
    <property type="match status" value="1"/>
</dbReference>
<evidence type="ECO:0000313" key="5">
    <source>
        <dbReference type="Proteomes" id="UP001595697"/>
    </source>
</evidence>
<dbReference type="RefSeq" id="WP_247262915.1">
    <property type="nucleotide sequence ID" value="NZ_JALJQZ010000097.1"/>
</dbReference>
<dbReference type="PRINTS" id="PR01490">
    <property type="entry name" value="RTXTOXIND"/>
</dbReference>
<dbReference type="Gene3D" id="2.40.30.170">
    <property type="match status" value="1"/>
</dbReference>
<keyword evidence="2" id="KW-0472">Membrane</keyword>
<dbReference type="Gene3D" id="2.40.50.100">
    <property type="match status" value="1"/>
</dbReference>
<evidence type="ECO:0000259" key="3">
    <source>
        <dbReference type="Pfam" id="PF25917"/>
    </source>
</evidence>
<dbReference type="PANTHER" id="PTHR30386:SF28">
    <property type="entry name" value="EXPORTED PROTEIN"/>
    <property type="match status" value="1"/>
</dbReference>
<dbReference type="Proteomes" id="UP001595697">
    <property type="component" value="Unassembled WGS sequence"/>
</dbReference>
<proteinExistence type="predicted"/>
<dbReference type="InterPro" id="IPR058625">
    <property type="entry name" value="MdtA-like_BSH"/>
</dbReference>
<organism evidence="4 5">
    <name type="scientific">Rhizobium lemnae</name>
    <dbReference type="NCBI Taxonomy" id="1214924"/>
    <lineage>
        <taxon>Bacteria</taxon>
        <taxon>Pseudomonadati</taxon>
        <taxon>Pseudomonadota</taxon>
        <taxon>Alphaproteobacteria</taxon>
        <taxon>Hyphomicrobiales</taxon>
        <taxon>Rhizobiaceae</taxon>
        <taxon>Rhizobium/Agrobacterium group</taxon>
        <taxon>Rhizobium</taxon>
    </lineage>
</organism>
<evidence type="ECO:0000313" key="4">
    <source>
        <dbReference type="EMBL" id="MFC3969660.1"/>
    </source>
</evidence>
<dbReference type="EMBL" id="JBHSBD010000071">
    <property type="protein sequence ID" value="MFC3969660.1"/>
    <property type="molecule type" value="Genomic_DNA"/>
</dbReference>
<dbReference type="InterPro" id="IPR050739">
    <property type="entry name" value="MFP"/>
</dbReference>
<dbReference type="SUPFAM" id="SSF51230">
    <property type="entry name" value="Single hybrid motif"/>
    <property type="match status" value="1"/>
</dbReference>
<keyword evidence="1" id="KW-0175">Coiled coil</keyword>
<feature type="transmembrane region" description="Helical" evidence="2">
    <location>
        <begin position="33"/>
        <end position="55"/>
    </location>
</feature>
<keyword evidence="2" id="KW-1133">Transmembrane helix</keyword>
<evidence type="ECO:0000256" key="2">
    <source>
        <dbReference type="SAM" id="Phobius"/>
    </source>
</evidence>
<evidence type="ECO:0000256" key="1">
    <source>
        <dbReference type="SAM" id="Coils"/>
    </source>
</evidence>
<protein>
    <submittedName>
        <fullName evidence="4">HlyD family secretion protein</fullName>
    </submittedName>
</protein>
<comment type="caution">
    <text evidence="4">The sequence shown here is derived from an EMBL/GenBank/DDBJ whole genome shotgun (WGS) entry which is preliminary data.</text>
</comment>
<sequence length="416" mass="45107">MNVSVSLFRHLPSSVTSRDIGVPIAVTTAWERAFGVILTGLVISLVAVLCCGSYARKAQVTGFLVPDKGVIKVVAPRPGHVLELMVSEGQHVRSGDALMSIDVSENSVEGRTADLIANNLQKRRKTLVEQLSRLSTVQDGDRRTLEANMVSIGDQIRGLNTQIDAERNYIGVAERLFHRNESLQERSLNTATVRDQSEEDLAEANAKVAALEVALSTLQGNLVQLKVQQDALSAKQANDRAAVEQSLSELDQMIIQNDDQRTIVLRASQDGNVTQLRVQTGAPVDASTPALTIIPDASKLEADLYVPSSAAGFLKRGQTVLLEYDAYPYEKFGLQAAVVSSVSRTSVPAAELPFLVAETEPVYLVVARPFKSTITAFGHEEPLVAGAKLQANLVLESRKIWQWIFEPMIAAGALTQ</sequence>
<reference evidence="5" key="1">
    <citation type="journal article" date="2019" name="Int. J. Syst. Evol. Microbiol.">
        <title>The Global Catalogue of Microorganisms (GCM) 10K type strain sequencing project: providing services to taxonomists for standard genome sequencing and annotation.</title>
        <authorList>
            <consortium name="The Broad Institute Genomics Platform"/>
            <consortium name="The Broad Institute Genome Sequencing Center for Infectious Disease"/>
            <person name="Wu L."/>
            <person name="Ma J."/>
        </authorList>
    </citation>
    <scope>NUCLEOTIDE SEQUENCE [LARGE SCALE GENOMIC DNA]</scope>
    <source>
        <strain evidence="5">TBRC 5781</strain>
    </source>
</reference>
<keyword evidence="5" id="KW-1185">Reference proteome</keyword>
<keyword evidence="2" id="KW-0812">Transmembrane</keyword>
<feature type="coiled-coil region" evidence="1">
    <location>
        <begin position="194"/>
        <end position="228"/>
    </location>
</feature>
<dbReference type="Pfam" id="PF25917">
    <property type="entry name" value="BSH_RND"/>
    <property type="match status" value="1"/>
</dbReference>
<dbReference type="InterPro" id="IPR011053">
    <property type="entry name" value="Single_hybrid_motif"/>
</dbReference>
<name>A0ABV8EAS7_9HYPH</name>
<gene>
    <name evidence="4" type="ORF">ACFOVS_16230</name>
</gene>
<feature type="domain" description="Multidrug resistance protein MdtA-like barrel-sandwich hybrid" evidence="3">
    <location>
        <begin position="78"/>
        <end position="293"/>
    </location>
</feature>